<dbReference type="PRINTS" id="PR00133">
    <property type="entry name" value="GLHYDRLASE3"/>
</dbReference>
<dbReference type="GO" id="GO:0004553">
    <property type="term" value="F:hydrolase activity, hydrolyzing O-glycosyl compounds"/>
    <property type="evidence" value="ECO:0007669"/>
    <property type="project" value="InterPro"/>
</dbReference>
<dbReference type="SUPFAM" id="SSF52279">
    <property type="entry name" value="Beta-D-glucan exohydrolase, C-terminal domain"/>
    <property type="match status" value="1"/>
</dbReference>
<dbReference type="Gene3D" id="3.20.20.300">
    <property type="entry name" value="Glycoside hydrolase, family 3, N-terminal domain"/>
    <property type="match status" value="1"/>
</dbReference>
<evidence type="ECO:0000313" key="6">
    <source>
        <dbReference type="Proteomes" id="UP000040453"/>
    </source>
</evidence>
<reference evidence="5 6" key="1">
    <citation type="submission" date="2014-11" db="EMBL/GenBank/DDBJ databases">
        <authorList>
            <person name="Urmite Genomes Urmite Genomes"/>
        </authorList>
    </citation>
    <scope>NUCLEOTIDE SEQUENCE [LARGE SCALE GENOMIC DNA]</scope>
    <source>
        <strain evidence="5 6">Oc5</strain>
    </source>
</reference>
<dbReference type="PANTHER" id="PTHR30480:SF16">
    <property type="entry name" value="GLYCOSIDE HYDROLASE FAMILY 3 DOMAIN PROTEIN"/>
    <property type="match status" value="1"/>
</dbReference>
<dbReference type="InterPro" id="IPR050226">
    <property type="entry name" value="NagZ_Beta-hexosaminidase"/>
</dbReference>
<keyword evidence="5" id="KW-0449">Lipoprotein</keyword>
<keyword evidence="6" id="KW-1185">Reference proteome</keyword>
<dbReference type="STRING" id="545501.BN997_02486"/>
<keyword evidence="2" id="KW-0378">Hydrolase</keyword>
<evidence type="ECO:0000259" key="4">
    <source>
        <dbReference type="Pfam" id="PF00933"/>
    </source>
</evidence>
<dbReference type="NCBIfam" id="NF003740">
    <property type="entry name" value="PRK05337.1"/>
    <property type="match status" value="1"/>
</dbReference>
<dbReference type="PANTHER" id="PTHR30480">
    <property type="entry name" value="BETA-HEXOSAMINIDASE-RELATED"/>
    <property type="match status" value="1"/>
</dbReference>
<dbReference type="GO" id="GO:0009254">
    <property type="term" value="P:peptidoglycan turnover"/>
    <property type="evidence" value="ECO:0007669"/>
    <property type="project" value="TreeGrafter"/>
</dbReference>
<sequence>MSNKKLARKIGQLLVVGFNGKAITPEIKELIHDYHVGSIILFSRNIGEPEEVLQLTSSLQKEAKAAGYEKPLFICLDQENGVVSRMHQGMTTFPGAMALGATDEPQHAYKIGLATGRELKALGINWNLAPVLDVNNNPENPVIGVRSFSENPQKVAAFGKAMMKGLQAAGVMTSLKHFPGHGDTSVDSHLDLPVISHEMERLENVELVPFQACIQAGADTVMAAHVYFPAIEPKANTPATLSKQVYVKLLRKKLGFQGAITTDCMEMKAISNSVGTEKGAVKALQAGTDFVMVSHTHPVQKGTIQAITDAVENGELHASRIEASFQRIQLLKEKYTSWKDTLVPDKEKALQIVGSKEHHQLARKVYRESVTMVHNHQLLPLKVDKQLQILVLEPSHSFMTQVEDKTSQQKSLGSAVKEYIPHAAVEVYDENKLEHELEKLVHAAKKVDYLILGTMTVTEKSPVIAFVNQLVKDNSNIIGVGMRNPYDFHYLNKLRAFINTYEPGYPALQAAAGVIFGREKARGILPVNI</sequence>
<accession>A0A0A1MHP0</accession>
<name>A0A0A1MHP0_9BACI</name>
<evidence type="ECO:0000313" key="5">
    <source>
        <dbReference type="EMBL" id="CEI82603.1"/>
    </source>
</evidence>
<dbReference type="InterPro" id="IPR036881">
    <property type="entry name" value="Glyco_hydro_3_C_sf"/>
</dbReference>
<dbReference type="Pfam" id="PF00933">
    <property type="entry name" value="Glyco_hydro_3"/>
    <property type="match status" value="1"/>
</dbReference>
<protein>
    <submittedName>
        <fullName evidence="5">Putative lipoprotein YbbD</fullName>
    </submittedName>
</protein>
<gene>
    <name evidence="5" type="primary">ybbD</name>
    <name evidence="5" type="ORF">BN997_02486</name>
</gene>
<dbReference type="Proteomes" id="UP000040453">
    <property type="component" value="Unassembled WGS sequence"/>
</dbReference>
<organism evidence="5 6">
    <name type="scientific">Oceanobacillus oncorhynchi</name>
    <dbReference type="NCBI Taxonomy" id="545501"/>
    <lineage>
        <taxon>Bacteria</taxon>
        <taxon>Bacillati</taxon>
        <taxon>Bacillota</taxon>
        <taxon>Bacilli</taxon>
        <taxon>Bacillales</taxon>
        <taxon>Bacillaceae</taxon>
        <taxon>Oceanobacillus</taxon>
    </lineage>
</organism>
<evidence type="ECO:0000256" key="2">
    <source>
        <dbReference type="ARBA" id="ARBA00022801"/>
    </source>
</evidence>
<dbReference type="SUPFAM" id="SSF51445">
    <property type="entry name" value="(Trans)glycosidases"/>
    <property type="match status" value="1"/>
</dbReference>
<dbReference type="Gene3D" id="3.40.50.1700">
    <property type="entry name" value="Glycoside hydrolase family 3 C-terminal domain"/>
    <property type="match status" value="1"/>
</dbReference>
<keyword evidence="3" id="KW-0326">Glycosidase</keyword>
<dbReference type="RefSeq" id="WP_244882373.1">
    <property type="nucleotide sequence ID" value="NZ_CDGG01000001.1"/>
</dbReference>
<comment type="similarity">
    <text evidence="1">Belongs to the glycosyl hydrolase 3 family.</text>
</comment>
<dbReference type="GO" id="GO:0005975">
    <property type="term" value="P:carbohydrate metabolic process"/>
    <property type="evidence" value="ECO:0007669"/>
    <property type="project" value="InterPro"/>
</dbReference>
<evidence type="ECO:0000256" key="1">
    <source>
        <dbReference type="ARBA" id="ARBA00005336"/>
    </source>
</evidence>
<dbReference type="InterPro" id="IPR017853">
    <property type="entry name" value="GH"/>
</dbReference>
<dbReference type="EMBL" id="CDGG01000001">
    <property type="protein sequence ID" value="CEI82603.1"/>
    <property type="molecule type" value="Genomic_DNA"/>
</dbReference>
<evidence type="ECO:0000256" key="3">
    <source>
        <dbReference type="ARBA" id="ARBA00023295"/>
    </source>
</evidence>
<dbReference type="InterPro" id="IPR036962">
    <property type="entry name" value="Glyco_hydro_3_N_sf"/>
</dbReference>
<feature type="domain" description="Glycoside hydrolase family 3 N-terminal" evidence="4">
    <location>
        <begin position="6"/>
        <end position="329"/>
    </location>
</feature>
<dbReference type="AlphaFoldDB" id="A0A0A1MHP0"/>
<dbReference type="InterPro" id="IPR001764">
    <property type="entry name" value="Glyco_hydro_3_N"/>
</dbReference>
<proteinExistence type="inferred from homology"/>